<comment type="subcellular location">
    <subcellularLocation>
        <location evidence="1">Cell membrane</location>
        <topology evidence="1">Multi-pass membrane protein</topology>
    </subcellularLocation>
</comment>
<protein>
    <recommendedName>
        <fullName evidence="13">Odorant receptor</fullName>
    </recommendedName>
</protein>
<evidence type="ECO:0000256" key="1">
    <source>
        <dbReference type="ARBA" id="ARBA00004651"/>
    </source>
</evidence>
<dbReference type="GO" id="GO:0007165">
    <property type="term" value="P:signal transduction"/>
    <property type="evidence" value="ECO:0007669"/>
    <property type="project" value="UniProtKB-KW"/>
</dbReference>
<evidence type="ECO:0000256" key="2">
    <source>
        <dbReference type="ARBA" id="ARBA00022475"/>
    </source>
</evidence>
<keyword evidence="5" id="KW-0552">Olfaction</keyword>
<evidence type="ECO:0000256" key="7">
    <source>
        <dbReference type="ARBA" id="ARBA00023136"/>
    </source>
</evidence>
<dbReference type="PANTHER" id="PTHR21137:SF35">
    <property type="entry name" value="ODORANT RECEPTOR 19A-RELATED"/>
    <property type="match status" value="1"/>
</dbReference>
<dbReference type="EMBL" id="WNWW01000544">
    <property type="protein sequence ID" value="KAF3423714.1"/>
    <property type="molecule type" value="Genomic_DNA"/>
</dbReference>
<comment type="caution">
    <text evidence="11">The sequence shown here is derived from an EMBL/GenBank/DDBJ whole genome shotgun (WGS) entry which is preliminary data.</text>
</comment>
<keyword evidence="2" id="KW-1003">Cell membrane</keyword>
<dbReference type="AlphaFoldDB" id="A0A833RH06"/>
<keyword evidence="8" id="KW-0675">Receptor</keyword>
<evidence type="ECO:0000313" key="11">
    <source>
        <dbReference type="EMBL" id="KAF3423714.1"/>
    </source>
</evidence>
<evidence type="ECO:0000256" key="4">
    <source>
        <dbReference type="ARBA" id="ARBA00022692"/>
    </source>
</evidence>
<sequence length="316" mass="36375">MVNLNFQYGWNRTIMKYAALKFLLKCIANDWTTVDTKTGRETMVNYARLTRITTIISTMMCHLVVASFVVLRLFLMKYDDNKLFVRGYYPYDTTISPNYELTMMGQVIAATYSTIIYPSVDTFIVMLVLHACGQISNLKDELKEIHSYKKTDLQMKLKKIVRKHNYIARFAETIENNFNIMLLLQILGCTVQICFQAFQAIMSGENTESNNGQPIIFQLIFLIYYVICAMVQLFLYCYAGEKLVFESTDVAEAAYQCEWYNLPPEIARLLTIIICRARASPLNLTAGKFFVFTILLYSQVVKTAVSYISVLHAVRS</sequence>
<evidence type="ECO:0000256" key="3">
    <source>
        <dbReference type="ARBA" id="ARBA00022606"/>
    </source>
</evidence>
<evidence type="ECO:0000256" key="5">
    <source>
        <dbReference type="ARBA" id="ARBA00022725"/>
    </source>
</evidence>
<evidence type="ECO:0000256" key="10">
    <source>
        <dbReference type="SAM" id="Phobius"/>
    </source>
</evidence>
<evidence type="ECO:0000313" key="12">
    <source>
        <dbReference type="Proteomes" id="UP000655588"/>
    </source>
</evidence>
<keyword evidence="3" id="KW-0716">Sensory transduction</keyword>
<feature type="transmembrane region" description="Helical" evidence="10">
    <location>
        <begin position="52"/>
        <end position="75"/>
    </location>
</feature>
<organism evidence="11 12">
    <name type="scientific">Frieseomelitta varia</name>
    <dbReference type="NCBI Taxonomy" id="561572"/>
    <lineage>
        <taxon>Eukaryota</taxon>
        <taxon>Metazoa</taxon>
        <taxon>Ecdysozoa</taxon>
        <taxon>Arthropoda</taxon>
        <taxon>Hexapoda</taxon>
        <taxon>Insecta</taxon>
        <taxon>Pterygota</taxon>
        <taxon>Neoptera</taxon>
        <taxon>Endopterygota</taxon>
        <taxon>Hymenoptera</taxon>
        <taxon>Apocrita</taxon>
        <taxon>Aculeata</taxon>
        <taxon>Apoidea</taxon>
        <taxon>Anthophila</taxon>
        <taxon>Apidae</taxon>
        <taxon>Frieseomelitta</taxon>
    </lineage>
</organism>
<dbReference type="PANTHER" id="PTHR21137">
    <property type="entry name" value="ODORANT RECEPTOR"/>
    <property type="match status" value="1"/>
</dbReference>
<dbReference type="GO" id="GO:0005549">
    <property type="term" value="F:odorant binding"/>
    <property type="evidence" value="ECO:0007669"/>
    <property type="project" value="InterPro"/>
</dbReference>
<dbReference type="Pfam" id="PF02949">
    <property type="entry name" value="7tm_6"/>
    <property type="match status" value="1"/>
</dbReference>
<evidence type="ECO:0000256" key="6">
    <source>
        <dbReference type="ARBA" id="ARBA00022989"/>
    </source>
</evidence>
<evidence type="ECO:0008006" key="13">
    <source>
        <dbReference type="Google" id="ProtNLM"/>
    </source>
</evidence>
<feature type="transmembrane region" description="Helical" evidence="10">
    <location>
        <begin position="178"/>
        <end position="203"/>
    </location>
</feature>
<reference evidence="11" key="1">
    <citation type="submission" date="2019-11" db="EMBL/GenBank/DDBJ databases">
        <title>The nuclear and mitochondrial genomes of Frieseomelitta varia - a highly eusocial stingless bee (Meliponini) with a permanently sterile worker caste.</title>
        <authorList>
            <person name="Freitas F.C.P."/>
            <person name="Lourenco A.P."/>
            <person name="Nunes F.M.F."/>
            <person name="Paschoal A.R."/>
            <person name="Abreu F.C.P."/>
            <person name="Barbin F.O."/>
            <person name="Bataglia L."/>
            <person name="Cardoso-Junior C.A.M."/>
            <person name="Cervoni M.S."/>
            <person name="Silva S.R."/>
            <person name="Dalarmi F."/>
            <person name="Del Lama M.A."/>
            <person name="Depintor T.S."/>
            <person name="Ferreira K.M."/>
            <person name="Goria P.S."/>
            <person name="Jaskot M.C."/>
            <person name="Lago D.C."/>
            <person name="Luna-Lucena D."/>
            <person name="Moda L.M."/>
            <person name="Nascimento L."/>
            <person name="Pedrino M."/>
            <person name="Rabico F.O."/>
            <person name="Sanches F.C."/>
            <person name="Santos D.E."/>
            <person name="Santos C.G."/>
            <person name="Vieira J."/>
            <person name="Lopes T.F."/>
            <person name="Barchuk A.R."/>
            <person name="Hartfelder K."/>
            <person name="Simoes Z.L.P."/>
            <person name="Bitondi M.M.G."/>
            <person name="Pinheiro D.G."/>
        </authorList>
    </citation>
    <scope>NUCLEOTIDE SEQUENCE</scope>
    <source>
        <strain evidence="11">USP_RPSP 00005682</strain>
        <tissue evidence="11">Whole individual</tissue>
    </source>
</reference>
<keyword evidence="9" id="KW-0807">Transducer</keyword>
<name>A0A833RH06_9HYME</name>
<dbReference type="GO" id="GO:0005886">
    <property type="term" value="C:plasma membrane"/>
    <property type="evidence" value="ECO:0007669"/>
    <property type="project" value="UniProtKB-SubCell"/>
</dbReference>
<proteinExistence type="predicted"/>
<feature type="transmembrane region" description="Helical" evidence="10">
    <location>
        <begin position="215"/>
        <end position="238"/>
    </location>
</feature>
<dbReference type="GO" id="GO:0004984">
    <property type="term" value="F:olfactory receptor activity"/>
    <property type="evidence" value="ECO:0007669"/>
    <property type="project" value="InterPro"/>
</dbReference>
<keyword evidence="7 10" id="KW-0472">Membrane</keyword>
<evidence type="ECO:0000256" key="8">
    <source>
        <dbReference type="ARBA" id="ARBA00023170"/>
    </source>
</evidence>
<dbReference type="Proteomes" id="UP000655588">
    <property type="component" value="Unassembled WGS sequence"/>
</dbReference>
<evidence type="ECO:0000256" key="9">
    <source>
        <dbReference type="ARBA" id="ARBA00023224"/>
    </source>
</evidence>
<keyword evidence="6 10" id="KW-1133">Transmembrane helix</keyword>
<gene>
    <name evidence="11" type="ORF">E2986_11809</name>
</gene>
<keyword evidence="12" id="KW-1185">Reference proteome</keyword>
<accession>A0A833RH06</accession>
<keyword evidence="4 10" id="KW-0812">Transmembrane</keyword>
<dbReference type="InterPro" id="IPR004117">
    <property type="entry name" value="7tm6_olfct_rcpt"/>
</dbReference>